<evidence type="ECO:0000256" key="1">
    <source>
        <dbReference type="SAM" id="MobiDB-lite"/>
    </source>
</evidence>
<keyword evidence="5" id="KW-1185">Reference proteome</keyword>
<dbReference type="PANTHER" id="PTHR42852">
    <property type="entry name" value="THIOL:DISULFIDE INTERCHANGE PROTEIN DSBE"/>
    <property type="match status" value="1"/>
</dbReference>
<evidence type="ECO:0000313" key="4">
    <source>
        <dbReference type="EMBL" id="MRW93176.1"/>
    </source>
</evidence>
<feature type="transmembrane region" description="Helical" evidence="2">
    <location>
        <begin position="70"/>
        <end position="88"/>
    </location>
</feature>
<dbReference type="PANTHER" id="PTHR42852:SF13">
    <property type="entry name" value="PROTEIN DIPZ"/>
    <property type="match status" value="1"/>
</dbReference>
<name>A0A6I2L906_9BURK</name>
<gene>
    <name evidence="4" type="ORF">GJ699_24595</name>
</gene>
<keyword evidence="2" id="KW-0812">Transmembrane</keyword>
<accession>A0A6I2L906</accession>
<dbReference type="InterPro" id="IPR036249">
    <property type="entry name" value="Thioredoxin-like_sf"/>
</dbReference>
<dbReference type="Gene3D" id="3.40.30.10">
    <property type="entry name" value="Glutaredoxin"/>
    <property type="match status" value="1"/>
</dbReference>
<dbReference type="Gene3D" id="2.60.120.260">
    <property type="entry name" value="Galactose-binding domain-like"/>
    <property type="match status" value="1"/>
</dbReference>
<dbReference type="PROSITE" id="PS51352">
    <property type="entry name" value="THIOREDOXIN_2"/>
    <property type="match status" value="1"/>
</dbReference>
<comment type="caution">
    <text evidence="4">The sequence shown here is derived from an EMBL/GenBank/DDBJ whole genome shotgun (WGS) entry which is preliminary data.</text>
</comment>
<proteinExistence type="predicted"/>
<reference evidence="4 5" key="1">
    <citation type="submission" date="2019-11" db="EMBL/GenBank/DDBJ databases">
        <title>Novel species isolated from a subtropical stream in China.</title>
        <authorList>
            <person name="Lu H."/>
        </authorList>
    </citation>
    <scope>NUCLEOTIDE SEQUENCE [LARGE SCALE GENOMIC DNA]</scope>
    <source>
        <strain evidence="4 5">FT80W</strain>
    </source>
</reference>
<dbReference type="Pfam" id="PF08534">
    <property type="entry name" value="Redoxin"/>
    <property type="match status" value="1"/>
</dbReference>
<dbReference type="SUPFAM" id="SSF52833">
    <property type="entry name" value="Thioredoxin-like"/>
    <property type="match status" value="1"/>
</dbReference>
<protein>
    <submittedName>
        <fullName evidence="4">Redoxin domain-containing protein</fullName>
    </submittedName>
</protein>
<evidence type="ECO:0000313" key="5">
    <source>
        <dbReference type="Proteomes" id="UP000433309"/>
    </source>
</evidence>
<dbReference type="CDD" id="cd03012">
    <property type="entry name" value="TlpA_like_DipZ_like"/>
    <property type="match status" value="1"/>
</dbReference>
<dbReference type="GO" id="GO:0016491">
    <property type="term" value="F:oxidoreductase activity"/>
    <property type="evidence" value="ECO:0007669"/>
    <property type="project" value="InterPro"/>
</dbReference>
<feature type="transmembrane region" description="Helical" evidence="2">
    <location>
        <begin position="125"/>
        <end position="151"/>
    </location>
</feature>
<sequence>MLLILLSYLGGALTILSPCILPVLPFVFARTGQPFVRSGLPLLVGMALTFALVATLAAVGGGWVVQANQYGRWIALVLMAFFGVTLMLPHLADRLTKPLVALGDKLSSKAQDGDASAAGGARSSLLLGVATGLLWAPCAGPVLGLVLTGAALNGASVGTTLLLLAYAAGAATSLALALLVGGKVFSAMKRSLGAGEWIRRGLGVSMLAGVAAIATGADTGILTRVSTVATAGVEQKLIDTLAPRGEPQQTDAPAGGAMMRSAAAARDEAQADAPAGGAMMRSAAAARDGAADALRPAEGGGPAMMSRVALTQGAAGPTLPVEGKLPSLNGAVEWLNTAPLTAEQLKGKVVLVDFWTYSCINCLRSLPYTKAWADKYRDQGLVVIGVHAPEFAFERNVNNVRKAVKDQGITFPVAIDNDYAIWRAFNNQYWPAHYFIDAQGRIRYHHFGEGEYARSEQVIQQLLEEAGHKNVSSSVVSAEDAKGIQQQSDMGQVGSPETYLGYERTENFASPERQAANAARQYTAPAKPALNQWGLAGNWLSQPEQITLQQANGSIVYRFHARDLHLVLGPTKDGKPVRFRVTVDGAAPGQNHGSDVAADGSGVIDSQRLYQLVRQSGNVTDHTFNIEFLDPGVQAYAFTFG</sequence>
<dbReference type="InterPro" id="IPR013766">
    <property type="entry name" value="Thioredoxin_domain"/>
</dbReference>
<dbReference type="InterPro" id="IPR050553">
    <property type="entry name" value="Thioredoxin_ResA/DsbE_sf"/>
</dbReference>
<feature type="domain" description="Thioredoxin" evidence="3">
    <location>
        <begin position="310"/>
        <end position="464"/>
    </location>
</feature>
<feature type="transmembrane region" description="Helical" evidence="2">
    <location>
        <begin position="163"/>
        <end position="185"/>
    </location>
</feature>
<evidence type="ECO:0000256" key="2">
    <source>
        <dbReference type="SAM" id="Phobius"/>
    </source>
</evidence>
<dbReference type="InterPro" id="IPR013740">
    <property type="entry name" value="Redoxin"/>
</dbReference>
<evidence type="ECO:0000259" key="3">
    <source>
        <dbReference type="PROSITE" id="PS51352"/>
    </source>
</evidence>
<keyword evidence="2" id="KW-1133">Transmembrane helix</keyword>
<feature type="transmembrane region" description="Helical" evidence="2">
    <location>
        <begin position="40"/>
        <end position="64"/>
    </location>
</feature>
<feature type="region of interest" description="Disordered" evidence="1">
    <location>
        <begin position="242"/>
        <end position="277"/>
    </location>
</feature>
<dbReference type="InterPro" id="IPR041017">
    <property type="entry name" value="Thioredoxin_10"/>
</dbReference>
<dbReference type="EMBL" id="WKJK01000015">
    <property type="protein sequence ID" value="MRW93176.1"/>
    <property type="molecule type" value="Genomic_DNA"/>
</dbReference>
<feature type="compositionally biased region" description="Low complexity" evidence="1">
    <location>
        <begin position="252"/>
        <end position="264"/>
    </location>
</feature>
<dbReference type="AlphaFoldDB" id="A0A6I2L906"/>
<keyword evidence="2" id="KW-0472">Membrane</keyword>
<dbReference type="Proteomes" id="UP000433309">
    <property type="component" value="Unassembled WGS sequence"/>
</dbReference>
<organism evidence="4 5">
    <name type="scientific">Duganella guangzhouensis</name>
    <dbReference type="NCBI Taxonomy" id="2666084"/>
    <lineage>
        <taxon>Bacteria</taxon>
        <taxon>Pseudomonadati</taxon>
        <taxon>Pseudomonadota</taxon>
        <taxon>Betaproteobacteria</taxon>
        <taxon>Burkholderiales</taxon>
        <taxon>Oxalobacteraceae</taxon>
        <taxon>Telluria group</taxon>
        <taxon>Duganella</taxon>
    </lineage>
</organism>
<feature type="transmembrane region" description="Helical" evidence="2">
    <location>
        <begin position="6"/>
        <end position="28"/>
    </location>
</feature>
<dbReference type="RefSeq" id="WP_154381317.1">
    <property type="nucleotide sequence ID" value="NZ_WKJK01000015.1"/>
</dbReference>
<dbReference type="Pfam" id="PF17991">
    <property type="entry name" value="Thioredoxin_10"/>
    <property type="match status" value="1"/>
</dbReference>